<sequence length="60" mass="7404">MNYNNNYYYYYYSLEYSTIIHIQCLHEWSSKTIPGSVMVRFYNQYEFTTRFSLLLILPNP</sequence>
<evidence type="ECO:0000313" key="1">
    <source>
        <dbReference type="EMBL" id="KOF96974.1"/>
    </source>
</evidence>
<protein>
    <submittedName>
        <fullName evidence="1">Uncharacterized protein</fullName>
    </submittedName>
</protein>
<organism evidence="1">
    <name type="scientific">Octopus bimaculoides</name>
    <name type="common">California two-spotted octopus</name>
    <dbReference type="NCBI Taxonomy" id="37653"/>
    <lineage>
        <taxon>Eukaryota</taxon>
        <taxon>Metazoa</taxon>
        <taxon>Spiralia</taxon>
        <taxon>Lophotrochozoa</taxon>
        <taxon>Mollusca</taxon>
        <taxon>Cephalopoda</taxon>
        <taxon>Coleoidea</taxon>
        <taxon>Octopodiformes</taxon>
        <taxon>Octopoda</taxon>
        <taxon>Incirrata</taxon>
        <taxon>Octopodidae</taxon>
        <taxon>Octopus</taxon>
    </lineage>
</organism>
<name>A0A0L8I6E5_OCTBM</name>
<dbReference type="AlphaFoldDB" id="A0A0L8I6E5"/>
<gene>
    <name evidence="1" type="ORF">OCBIM_22032597mg</name>
</gene>
<proteinExistence type="predicted"/>
<reference evidence="1" key="1">
    <citation type="submission" date="2015-07" db="EMBL/GenBank/DDBJ databases">
        <title>MeaNS - Measles Nucleotide Surveillance Program.</title>
        <authorList>
            <person name="Tran T."/>
            <person name="Druce J."/>
        </authorList>
    </citation>
    <scope>NUCLEOTIDE SEQUENCE</scope>
    <source>
        <strain evidence="1">UCB-OBI-ISO-001</strain>
        <tissue evidence="1">Gonad</tissue>
    </source>
</reference>
<accession>A0A0L8I6E5</accession>
<dbReference type="EMBL" id="KQ416441">
    <property type="protein sequence ID" value="KOF96974.1"/>
    <property type="molecule type" value="Genomic_DNA"/>
</dbReference>